<dbReference type="SUPFAM" id="SSF54523">
    <property type="entry name" value="Pili subunits"/>
    <property type="match status" value="1"/>
</dbReference>
<organism evidence="4 5">
    <name type="scientific">Fredinandcohnia quinoae</name>
    <dbReference type="NCBI Taxonomy" id="2918902"/>
    <lineage>
        <taxon>Bacteria</taxon>
        <taxon>Bacillati</taxon>
        <taxon>Bacillota</taxon>
        <taxon>Bacilli</taxon>
        <taxon>Bacillales</taxon>
        <taxon>Bacillaceae</taxon>
        <taxon>Fredinandcohnia</taxon>
    </lineage>
</organism>
<sequence length="146" mass="16975">MNHNEKGFTLIESLLVLSILTIITSIVILQLKPLHDSRKIDFFLEQLQDDIFYSQQYAISHSEQVNVIFNENDHNYHIRSGKRNVIILDREYDESIQIDYATLGTTLTFNANGNIRKSGTIRVKYKDAIYKITFLLGKGRFYVAKM</sequence>
<evidence type="ECO:0000313" key="4">
    <source>
        <dbReference type="EMBL" id="MCH1624915.1"/>
    </source>
</evidence>
<name>A0AAW5DW96_9BACI</name>
<gene>
    <name evidence="4" type="ORF">MJG50_06215</name>
</gene>
<evidence type="ECO:0000313" key="5">
    <source>
        <dbReference type="Proteomes" id="UP001431131"/>
    </source>
</evidence>
<keyword evidence="3" id="KW-0472">Membrane</keyword>
<dbReference type="Pfam" id="PF07963">
    <property type="entry name" value="N_methyl"/>
    <property type="match status" value="1"/>
</dbReference>
<dbReference type="AlphaFoldDB" id="A0AAW5DW96"/>
<accession>A0AAW5DW96</accession>
<evidence type="ECO:0000256" key="3">
    <source>
        <dbReference type="SAM" id="Phobius"/>
    </source>
</evidence>
<keyword evidence="3" id="KW-0812">Transmembrane</keyword>
<dbReference type="InterPro" id="IPR012902">
    <property type="entry name" value="N_methyl_site"/>
</dbReference>
<dbReference type="InterPro" id="IPR045584">
    <property type="entry name" value="Pilin-like"/>
</dbReference>
<feature type="transmembrane region" description="Helical" evidence="3">
    <location>
        <begin position="6"/>
        <end position="29"/>
    </location>
</feature>
<proteinExistence type="predicted"/>
<reference evidence="4" key="1">
    <citation type="submission" date="2022-02" db="EMBL/GenBank/DDBJ databases">
        <title>Fredinandcohnia quinoae sp. nov. isolated from Chenopodium quinoa seeds.</title>
        <authorList>
            <person name="Saati-Santamaria Z."/>
            <person name="Flores-Felix J.D."/>
            <person name="Igual J.M."/>
            <person name="Velazquez E."/>
            <person name="Garcia-Fraile P."/>
            <person name="Martinez-Molina E."/>
        </authorList>
    </citation>
    <scope>NUCLEOTIDE SEQUENCE</scope>
    <source>
        <strain evidence="4">SECRCQ15</strain>
    </source>
</reference>
<keyword evidence="5" id="KW-1185">Reference proteome</keyword>
<comment type="caution">
    <text evidence="4">The sequence shown here is derived from an EMBL/GenBank/DDBJ whole genome shotgun (WGS) entry which is preliminary data.</text>
</comment>
<protein>
    <submittedName>
        <fullName evidence="4">Type II secretion system GspH family protein</fullName>
    </submittedName>
</protein>
<dbReference type="GO" id="GO:0030420">
    <property type="term" value="P:establishment of competence for transformation"/>
    <property type="evidence" value="ECO:0007669"/>
    <property type="project" value="UniProtKB-KW"/>
</dbReference>
<dbReference type="InterPro" id="IPR016785">
    <property type="entry name" value="ComGD"/>
</dbReference>
<evidence type="ECO:0000256" key="1">
    <source>
        <dbReference type="ARBA" id="ARBA00004241"/>
    </source>
</evidence>
<dbReference type="NCBIfam" id="TIGR02532">
    <property type="entry name" value="IV_pilin_GFxxxE"/>
    <property type="match status" value="1"/>
</dbReference>
<dbReference type="GO" id="GO:0009986">
    <property type="term" value="C:cell surface"/>
    <property type="evidence" value="ECO:0007669"/>
    <property type="project" value="UniProtKB-SubCell"/>
</dbReference>
<dbReference type="PIRSF" id="PIRSF021292">
    <property type="entry name" value="Competence_ComGD"/>
    <property type="match status" value="1"/>
</dbReference>
<dbReference type="NCBIfam" id="NF040982">
    <property type="entry name" value="ComGD"/>
    <property type="match status" value="1"/>
</dbReference>
<dbReference type="EMBL" id="JAKTTI010000006">
    <property type="protein sequence ID" value="MCH1624915.1"/>
    <property type="molecule type" value="Genomic_DNA"/>
</dbReference>
<evidence type="ECO:0000256" key="2">
    <source>
        <dbReference type="ARBA" id="ARBA00023287"/>
    </source>
</evidence>
<keyword evidence="3" id="KW-1133">Transmembrane helix</keyword>
<dbReference type="Proteomes" id="UP001431131">
    <property type="component" value="Unassembled WGS sequence"/>
</dbReference>
<comment type="subcellular location">
    <subcellularLocation>
        <location evidence="1">Cell surface</location>
    </subcellularLocation>
</comment>
<dbReference type="PROSITE" id="PS00409">
    <property type="entry name" value="PROKAR_NTER_METHYL"/>
    <property type="match status" value="1"/>
</dbReference>
<keyword evidence="2" id="KW-0178">Competence</keyword>
<dbReference type="RefSeq" id="WP_240253719.1">
    <property type="nucleotide sequence ID" value="NZ_JAKTTI010000006.1"/>
</dbReference>